<comment type="subcellular location">
    <subcellularLocation>
        <location evidence="4">Cytoplasm</location>
    </subcellularLocation>
</comment>
<comment type="function">
    <text evidence="4">Acts as an anti-CsrA protein, binds CsrA and prevents it from repressing translation of its target genes, one of which is flagellin. Binds to flagellin and participates in the assembly of the flagellum.</text>
</comment>
<dbReference type="PANTHER" id="PTHR39190">
    <property type="entry name" value="FLAGELLAR ASSEMBLY FACTOR FLIW"/>
    <property type="match status" value="1"/>
</dbReference>
<dbReference type="GO" id="GO:0044780">
    <property type="term" value="P:bacterial-type flagellum assembly"/>
    <property type="evidence" value="ECO:0007669"/>
    <property type="project" value="UniProtKB-UniRule"/>
</dbReference>
<organism evidence="6 7">
    <name type="scientific">Paenibacillus terrae</name>
    <dbReference type="NCBI Taxonomy" id="159743"/>
    <lineage>
        <taxon>Bacteria</taxon>
        <taxon>Bacillati</taxon>
        <taxon>Bacillota</taxon>
        <taxon>Bacilli</taxon>
        <taxon>Bacillales</taxon>
        <taxon>Paenibacillaceae</taxon>
        <taxon>Paenibacillus</taxon>
    </lineage>
</organism>
<dbReference type="RefSeq" id="WP_044648599.1">
    <property type="nucleotide sequence ID" value="NZ_JTHP01000069.1"/>
</dbReference>
<dbReference type="AlphaFoldDB" id="A0A0D7WZ77"/>
<dbReference type="InterPro" id="IPR024046">
    <property type="entry name" value="Flagellar_assmbl_FliW_dom_sf"/>
</dbReference>
<keyword evidence="2 4" id="KW-1005">Bacterial flagellum biogenesis</keyword>
<keyword evidence="7" id="KW-1185">Reference proteome</keyword>
<proteinExistence type="inferred from homology"/>
<evidence type="ECO:0000256" key="4">
    <source>
        <dbReference type="HAMAP-Rule" id="MF_01185"/>
    </source>
</evidence>
<gene>
    <name evidence="4" type="primary">fliW</name>
    <name evidence="6" type="ORF">QD47_24665</name>
</gene>
<dbReference type="HAMAP" id="MF_01185">
    <property type="entry name" value="FliW"/>
    <property type="match status" value="1"/>
</dbReference>
<keyword evidence="4" id="KW-0143">Chaperone</keyword>
<feature type="region of interest" description="Disordered" evidence="5">
    <location>
        <begin position="130"/>
        <end position="150"/>
    </location>
</feature>
<name>A0A0D7WZ77_9BACL</name>
<comment type="caution">
    <text evidence="6">The sequence shown here is derived from an EMBL/GenBank/DDBJ whole genome shotgun (WGS) entry which is preliminary data.</text>
</comment>
<dbReference type="InterPro" id="IPR003775">
    <property type="entry name" value="Flagellar_assembly_factor_FliW"/>
</dbReference>
<dbReference type="PATRIC" id="fig|159743.3.peg.5459"/>
<dbReference type="NCBIfam" id="NF009793">
    <property type="entry name" value="PRK13285.1-1"/>
    <property type="match status" value="1"/>
</dbReference>
<keyword evidence="6" id="KW-0966">Cell projection</keyword>
<protein>
    <recommendedName>
        <fullName evidence="4">Flagellar assembly factor FliW</fullName>
    </recommendedName>
</protein>
<keyword evidence="1 4" id="KW-0963">Cytoplasm</keyword>
<accession>A0A0D7WZ77</accession>
<dbReference type="Gene3D" id="2.30.290.10">
    <property type="entry name" value="BH3618-like"/>
    <property type="match status" value="1"/>
</dbReference>
<evidence type="ECO:0000256" key="1">
    <source>
        <dbReference type="ARBA" id="ARBA00022490"/>
    </source>
</evidence>
<dbReference type="GO" id="GO:0005737">
    <property type="term" value="C:cytoplasm"/>
    <property type="evidence" value="ECO:0007669"/>
    <property type="project" value="UniProtKB-SubCell"/>
</dbReference>
<sequence length="150" mass="17511">MIISTSIWGDIEVNEKEVYRFEKGIPGFEETIEFVLLDQNEAPFYYLQSLQQKELSFVLVDPFIFYPEYEFELPDSETEELEIGSNLVVRSILTLHEQVENSTINLLAPLVFNPDNRQAKQVILHQTTYQTKHPLQPTKEDETIRSKEGE</sequence>
<dbReference type="OrthoDB" id="9801235at2"/>
<feature type="compositionally biased region" description="Basic and acidic residues" evidence="5">
    <location>
        <begin position="138"/>
        <end position="150"/>
    </location>
</feature>
<dbReference type="Proteomes" id="UP000032534">
    <property type="component" value="Unassembled WGS sequence"/>
</dbReference>
<dbReference type="EMBL" id="JTHP01000069">
    <property type="protein sequence ID" value="KJD43062.1"/>
    <property type="molecule type" value="Genomic_DNA"/>
</dbReference>
<dbReference type="PANTHER" id="PTHR39190:SF1">
    <property type="entry name" value="FLAGELLAR ASSEMBLY FACTOR FLIW"/>
    <property type="match status" value="1"/>
</dbReference>
<evidence type="ECO:0000313" key="7">
    <source>
        <dbReference type="Proteomes" id="UP000032534"/>
    </source>
</evidence>
<evidence type="ECO:0000256" key="5">
    <source>
        <dbReference type="SAM" id="MobiDB-lite"/>
    </source>
</evidence>
<reference evidence="6 7" key="1">
    <citation type="submission" date="2014-11" db="EMBL/GenBank/DDBJ databases">
        <title>Draft Genome Sequences of Paenibacillus polymyxa NRRL B-30509 and Paenibacillus terrae NRRL B-30644, Strains from a Poultry Environment that Produce Tridecaptin A and Paenicidins.</title>
        <authorList>
            <person name="van Belkum M.J."/>
            <person name="Lohans C.T."/>
            <person name="Vederas J.C."/>
        </authorList>
    </citation>
    <scope>NUCLEOTIDE SEQUENCE [LARGE SCALE GENOMIC DNA]</scope>
    <source>
        <strain evidence="6 7">NRRL B-30644</strain>
    </source>
</reference>
<evidence type="ECO:0000256" key="2">
    <source>
        <dbReference type="ARBA" id="ARBA00022795"/>
    </source>
</evidence>
<keyword evidence="6" id="KW-0969">Cilium</keyword>
<keyword evidence="3 4" id="KW-0810">Translation regulation</keyword>
<keyword evidence="6" id="KW-0282">Flagellum</keyword>
<dbReference type="SUPFAM" id="SSF141457">
    <property type="entry name" value="BH3618-like"/>
    <property type="match status" value="1"/>
</dbReference>
<evidence type="ECO:0000313" key="6">
    <source>
        <dbReference type="EMBL" id="KJD43062.1"/>
    </source>
</evidence>
<comment type="subunit">
    <text evidence="4">Interacts with translational regulator CsrA and flagellin(s).</text>
</comment>
<comment type="similarity">
    <text evidence="4">Belongs to the FliW family.</text>
</comment>
<dbReference type="GO" id="GO:0006417">
    <property type="term" value="P:regulation of translation"/>
    <property type="evidence" value="ECO:0007669"/>
    <property type="project" value="UniProtKB-KW"/>
</dbReference>
<evidence type="ECO:0000256" key="3">
    <source>
        <dbReference type="ARBA" id="ARBA00022845"/>
    </source>
</evidence>
<dbReference type="Pfam" id="PF02623">
    <property type="entry name" value="FliW"/>
    <property type="match status" value="1"/>
</dbReference>